<evidence type="ECO:0000313" key="1">
    <source>
        <dbReference type="Proteomes" id="UP000887569"/>
    </source>
</evidence>
<organism evidence="1 2">
    <name type="scientific">Parascaris univalens</name>
    <name type="common">Nematode worm</name>
    <dbReference type="NCBI Taxonomy" id="6257"/>
    <lineage>
        <taxon>Eukaryota</taxon>
        <taxon>Metazoa</taxon>
        <taxon>Ecdysozoa</taxon>
        <taxon>Nematoda</taxon>
        <taxon>Chromadorea</taxon>
        <taxon>Rhabditida</taxon>
        <taxon>Spirurina</taxon>
        <taxon>Ascaridomorpha</taxon>
        <taxon>Ascaridoidea</taxon>
        <taxon>Ascarididae</taxon>
        <taxon>Parascaris</taxon>
    </lineage>
</organism>
<proteinExistence type="predicted"/>
<keyword evidence="1" id="KW-1185">Reference proteome</keyword>
<evidence type="ECO:0000313" key="2">
    <source>
        <dbReference type="WBParaSite" id="PgR024_g035_t01"/>
    </source>
</evidence>
<sequence length="83" mass="9132">MTGATVRPDSVVISRQISTLLFCRTNESMKKLFTSGTRRHANADAFRKNALSEISVGCSSPFAFANNLFNFSCTLNNQTVILL</sequence>
<dbReference type="AlphaFoldDB" id="A0A915B2C1"/>
<accession>A0A915B2C1</accession>
<name>A0A915B2C1_PARUN</name>
<reference evidence="2" key="1">
    <citation type="submission" date="2022-11" db="UniProtKB">
        <authorList>
            <consortium name="WormBaseParasite"/>
        </authorList>
    </citation>
    <scope>IDENTIFICATION</scope>
</reference>
<protein>
    <submittedName>
        <fullName evidence="2">Uncharacterized protein</fullName>
    </submittedName>
</protein>
<dbReference type="Proteomes" id="UP000887569">
    <property type="component" value="Unplaced"/>
</dbReference>
<dbReference type="WBParaSite" id="PgR024_g035_t01">
    <property type="protein sequence ID" value="PgR024_g035_t01"/>
    <property type="gene ID" value="PgR024_g035"/>
</dbReference>